<dbReference type="PANTHER" id="PTHR31286">
    <property type="entry name" value="GLYCINE-RICH CELL WALL STRUCTURAL PROTEIN 1.8-LIKE"/>
    <property type="match status" value="1"/>
</dbReference>
<sequence>MDEIIEGGPWLFQGQPIFLQRWEPGMTLQKQEHKQVSVWVKLKNLLVEYWINEGLSLVASEIGQLLYQDAITRKCTRIDYARKGAGVARVRCRWNSNGCRVHAMNVKLLVIPRRNVH</sequence>
<reference evidence="1" key="2">
    <citation type="journal article" date="2024" name="Plant">
        <title>Genomic evolution and insights into agronomic trait innovations of Sesamum species.</title>
        <authorList>
            <person name="Miao H."/>
            <person name="Wang L."/>
            <person name="Qu L."/>
            <person name="Liu H."/>
            <person name="Sun Y."/>
            <person name="Le M."/>
            <person name="Wang Q."/>
            <person name="Wei S."/>
            <person name="Zheng Y."/>
            <person name="Lin W."/>
            <person name="Duan Y."/>
            <person name="Cao H."/>
            <person name="Xiong S."/>
            <person name="Wang X."/>
            <person name="Wei L."/>
            <person name="Li C."/>
            <person name="Ma Q."/>
            <person name="Ju M."/>
            <person name="Zhao R."/>
            <person name="Li G."/>
            <person name="Mu C."/>
            <person name="Tian Q."/>
            <person name="Mei H."/>
            <person name="Zhang T."/>
            <person name="Gao T."/>
            <person name="Zhang H."/>
        </authorList>
    </citation>
    <scope>NUCLEOTIDE SEQUENCE</scope>
    <source>
        <strain evidence="1">G01</strain>
    </source>
</reference>
<gene>
    <name evidence="1" type="ORF">Sangu_2978400</name>
</gene>
<proteinExistence type="predicted"/>
<dbReference type="PANTHER" id="PTHR31286:SF99">
    <property type="entry name" value="DUF4283 DOMAIN-CONTAINING PROTEIN"/>
    <property type="match status" value="1"/>
</dbReference>
<organism evidence="1">
    <name type="scientific">Sesamum angustifolium</name>
    <dbReference type="NCBI Taxonomy" id="2727405"/>
    <lineage>
        <taxon>Eukaryota</taxon>
        <taxon>Viridiplantae</taxon>
        <taxon>Streptophyta</taxon>
        <taxon>Embryophyta</taxon>
        <taxon>Tracheophyta</taxon>
        <taxon>Spermatophyta</taxon>
        <taxon>Magnoliopsida</taxon>
        <taxon>eudicotyledons</taxon>
        <taxon>Gunneridae</taxon>
        <taxon>Pentapetalae</taxon>
        <taxon>asterids</taxon>
        <taxon>lamiids</taxon>
        <taxon>Lamiales</taxon>
        <taxon>Pedaliaceae</taxon>
        <taxon>Sesamum</taxon>
    </lineage>
</organism>
<name>A0AAW2IK45_9LAMI</name>
<protein>
    <recommendedName>
        <fullName evidence="2">DUF4283 domain-containing protein</fullName>
    </recommendedName>
</protein>
<dbReference type="EMBL" id="JACGWK010001861">
    <property type="protein sequence ID" value="KAL0281978.1"/>
    <property type="molecule type" value="Genomic_DNA"/>
</dbReference>
<dbReference type="AlphaFoldDB" id="A0AAW2IK45"/>
<accession>A0AAW2IK45</accession>
<comment type="caution">
    <text evidence="1">The sequence shown here is derived from an EMBL/GenBank/DDBJ whole genome shotgun (WGS) entry which is preliminary data.</text>
</comment>
<dbReference type="InterPro" id="IPR040256">
    <property type="entry name" value="At4g02000-like"/>
</dbReference>
<evidence type="ECO:0008006" key="2">
    <source>
        <dbReference type="Google" id="ProtNLM"/>
    </source>
</evidence>
<reference evidence="1" key="1">
    <citation type="submission" date="2020-06" db="EMBL/GenBank/DDBJ databases">
        <authorList>
            <person name="Li T."/>
            <person name="Hu X."/>
            <person name="Zhang T."/>
            <person name="Song X."/>
            <person name="Zhang H."/>
            <person name="Dai N."/>
            <person name="Sheng W."/>
            <person name="Hou X."/>
            <person name="Wei L."/>
        </authorList>
    </citation>
    <scope>NUCLEOTIDE SEQUENCE</scope>
    <source>
        <strain evidence="1">G01</strain>
        <tissue evidence="1">Leaf</tissue>
    </source>
</reference>
<evidence type="ECO:0000313" key="1">
    <source>
        <dbReference type="EMBL" id="KAL0281978.1"/>
    </source>
</evidence>